<evidence type="ECO:0000313" key="3">
    <source>
        <dbReference type="Proteomes" id="UP000274661"/>
    </source>
</evidence>
<dbReference type="Gene3D" id="3.10.620.30">
    <property type="match status" value="1"/>
</dbReference>
<protein>
    <recommendedName>
        <fullName evidence="4">Transglutaminase</fullName>
    </recommendedName>
</protein>
<dbReference type="PANTHER" id="PTHR39327">
    <property type="match status" value="1"/>
</dbReference>
<dbReference type="Proteomes" id="UP000274661">
    <property type="component" value="Unassembled WGS sequence"/>
</dbReference>
<dbReference type="Pfam" id="PF06035">
    <property type="entry name" value="Peptidase_C93"/>
    <property type="match status" value="1"/>
</dbReference>
<proteinExistence type="predicted"/>
<accession>A0A3R9WNT2</accession>
<sequence length="234" mass="24955">MSFSARTRGGEMAGSLWQAAALLALAGNAIPASAAESPSEEAPLVVRGTPAARAPEVFGTVGLPVRAERYAELWNHVLAGRIDAPALQHFVAPARRLEPAAQLAFVQRAAGQLRWRSDATVWGQHEYWATAAETLQAGYADDDCLAVLKMQALQALGWSPRNLYLTIGHDQVAGATTVLLVRTGEGFQLLDDRSERPLPAAERSGFVPQLSFSSAGHWLHGRLARTGGATLAAR</sequence>
<gene>
    <name evidence="2" type="ORF">HMF7854_02525</name>
</gene>
<organism evidence="2 3">
    <name type="scientific">Sphingomonas ginkgonis</name>
    <dbReference type="NCBI Taxonomy" id="2315330"/>
    <lineage>
        <taxon>Bacteria</taxon>
        <taxon>Pseudomonadati</taxon>
        <taxon>Pseudomonadota</taxon>
        <taxon>Alphaproteobacteria</taxon>
        <taxon>Sphingomonadales</taxon>
        <taxon>Sphingomonadaceae</taxon>
        <taxon>Sphingomonas</taxon>
    </lineage>
</organism>
<name>A0A3R9WNT2_9SPHN</name>
<evidence type="ECO:0000256" key="1">
    <source>
        <dbReference type="SAM" id="SignalP"/>
    </source>
</evidence>
<evidence type="ECO:0000313" key="2">
    <source>
        <dbReference type="EMBL" id="RST29822.1"/>
    </source>
</evidence>
<keyword evidence="1" id="KW-0732">Signal</keyword>
<feature type="chain" id="PRO_5018611169" description="Transglutaminase" evidence="1">
    <location>
        <begin position="35"/>
        <end position="234"/>
    </location>
</feature>
<reference evidence="2 3" key="1">
    <citation type="submission" date="2018-12" db="EMBL/GenBank/DDBJ databases">
        <title>Sphingomonas sp. HMF7854 Genome sequencing and assembly.</title>
        <authorList>
            <person name="Cha I."/>
            <person name="Kang H."/>
            <person name="Kim H."/>
            <person name="Kang J."/>
            <person name="Joh K."/>
        </authorList>
    </citation>
    <scope>NUCLEOTIDE SEQUENCE [LARGE SCALE GENOMIC DNA]</scope>
    <source>
        <strain evidence="2 3">HMF7854</strain>
    </source>
</reference>
<dbReference type="EMBL" id="RWJF01000001">
    <property type="protein sequence ID" value="RST29822.1"/>
    <property type="molecule type" value="Genomic_DNA"/>
</dbReference>
<dbReference type="PANTHER" id="PTHR39327:SF1">
    <property type="entry name" value="BLR5470 PROTEIN"/>
    <property type="match status" value="1"/>
</dbReference>
<evidence type="ECO:0008006" key="4">
    <source>
        <dbReference type="Google" id="ProtNLM"/>
    </source>
</evidence>
<dbReference type="InterPro" id="IPR010319">
    <property type="entry name" value="Transglutaminase-like_Cys_pept"/>
</dbReference>
<feature type="signal peptide" evidence="1">
    <location>
        <begin position="1"/>
        <end position="34"/>
    </location>
</feature>
<dbReference type="OrthoDB" id="7562392at2"/>
<comment type="caution">
    <text evidence="2">The sequence shown here is derived from an EMBL/GenBank/DDBJ whole genome shotgun (WGS) entry which is preliminary data.</text>
</comment>
<keyword evidence="3" id="KW-1185">Reference proteome</keyword>
<dbReference type="AlphaFoldDB" id="A0A3R9WNT2"/>